<feature type="transmembrane region" description="Helical" evidence="10">
    <location>
        <begin position="372"/>
        <end position="389"/>
    </location>
</feature>
<feature type="transmembrane region" description="Helical" evidence="10">
    <location>
        <begin position="89"/>
        <end position="108"/>
    </location>
</feature>
<dbReference type="InterPro" id="IPR008979">
    <property type="entry name" value="Galactose-bd-like_sf"/>
</dbReference>
<keyword evidence="10" id="KW-1003">Cell membrane</keyword>
<evidence type="ECO:0000313" key="14">
    <source>
        <dbReference type="Proteomes" id="UP000824192"/>
    </source>
</evidence>
<keyword evidence="5 10" id="KW-0808">Transferase</keyword>
<accession>A0A9D1UNQ5</accession>
<name>A0A9D1UNQ5_9FIRM</name>
<evidence type="ECO:0000256" key="4">
    <source>
        <dbReference type="ARBA" id="ARBA00022676"/>
    </source>
</evidence>
<evidence type="ECO:0000256" key="5">
    <source>
        <dbReference type="ARBA" id="ARBA00022679"/>
    </source>
</evidence>
<keyword evidence="6 10" id="KW-0812">Transmembrane</keyword>
<comment type="pathway">
    <text evidence="2 10">Protein modification; protein glycosylation.</text>
</comment>
<dbReference type="GO" id="GO:0012505">
    <property type="term" value="C:endomembrane system"/>
    <property type="evidence" value="ECO:0007669"/>
    <property type="project" value="UniProtKB-SubCell"/>
</dbReference>
<comment type="function">
    <text evidence="10">Protein O-mannosyltransferase that catalyzes the transfer of a single mannose residue from a polyprenol phospho-mannosyl lipidic donor to the hydroxyl group of selected serine and threonine residues in acceptor proteins.</text>
</comment>
<dbReference type="Proteomes" id="UP000824192">
    <property type="component" value="Unassembled WGS sequence"/>
</dbReference>
<evidence type="ECO:0000256" key="9">
    <source>
        <dbReference type="ARBA" id="ARBA00093617"/>
    </source>
</evidence>
<protein>
    <recommendedName>
        <fullName evidence="9 10">Polyprenol-phosphate-mannose--protein mannosyltransferase</fullName>
        <ecNumber evidence="10">2.4.1.-</ecNumber>
    </recommendedName>
</protein>
<dbReference type="GO" id="GO:0004169">
    <property type="term" value="F:dolichyl-phosphate-mannose-protein mannosyltransferase activity"/>
    <property type="evidence" value="ECO:0007669"/>
    <property type="project" value="UniProtKB-UniRule"/>
</dbReference>
<comment type="caution">
    <text evidence="13">The sequence shown here is derived from an EMBL/GenBank/DDBJ whole genome shotgun (WGS) entry which is preliminary data.</text>
</comment>
<feature type="transmembrane region" description="Helical" evidence="10">
    <location>
        <begin position="465"/>
        <end position="489"/>
    </location>
</feature>
<reference evidence="13" key="1">
    <citation type="journal article" date="2021" name="PeerJ">
        <title>Extensive microbial diversity within the chicken gut microbiome revealed by metagenomics and culture.</title>
        <authorList>
            <person name="Gilroy R."/>
            <person name="Ravi A."/>
            <person name="Getino M."/>
            <person name="Pursley I."/>
            <person name="Horton D.L."/>
            <person name="Alikhan N.F."/>
            <person name="Baker D."/>
            <person name="Gharbi K."/>
            <person name="Hall N."/>
            <person name="Watson M."/>
            <person name="Adriaenssens E.M."/>
            <person name="Foster-Nyarko E."/>
            <person name="Jarju S."/>
            <person name="Secka A."/>
            <person name="Antonio M."/>
            <person name="Oren A."/>
            <person name="Chaudhuri R.R."/>
            <person name="La Ragione R."/>
            <person name="Hildebrand F."/>
            <person name="Pallen M.J."/>
        </authorList>
    </citation>
    <scope>NUCLEOTIDE SEQUENCE</scope>
    <source>
        <strain evidence="13">ChiGjej6B6-1540</strain>
    </source>
</reference>
<feature type="transmembrane region" description="Helical" evidence="10">
    <location>
        <begin position="583"/>
        <end position="600"/>
    </location>
</feature>
<reference evidence="13" key="2">
    <citation type="submission" date="2021-04" db="EMBL/GenBank/DDBJ databases">
        <authorList>
            <person name="Gilroy R."/>
        </authorList>
    </citation>
    <scope>NUCLEOTIDE SEQUENCE</scope>
    <source>
        <strain evidence="13">ChiGjej6B6-1540</strain>
    </source>
</reference>
<dbReference type="AlphaFoldDB" id="A0A9D1UNQ5"/>
<evidence type="ECO:0000256" key="3">
    <source>
        <dbReference type="ARBA" id="ARBA00007222"/>
    </source>
</evidence>
<keyword evidence="7 10" id="KW-1133">Transmembrane helix</keyword>
<keyword evidence="4 10" id="KW-0328">Glycosyltransferase</keyword>
<dbReference type="InterPro" id="IPR003342">
    <property type="entry name" value="ArnT-like_N"/>
</dbReference>
<comment type="similarity">
    <text evidence="3 10">Belongs to the glycosyltransferase 39 family.</text>
</comment>
<dbReference type="InterPro" id="IPR027005">
    <property type="entry name" value="PMT-like"/>
</dbReference>
<evidence type="ECO:0000259" key="11">
    <source>
        <dbReference type="Pfam" id="PF02366"/>
    </source>
</evidence>
<evidence type="ECO:0000256" key="10">
    <source>
        <dbReference type="RuleBase" id="RU367007"/>
    </source>
</evidence>
<dbReference type="InterPro" id="IPR032421">
    <property type="entry name" value="PMT_4TMC"/>
</dbReference>
<dbReference type="Gene3D" id="2.60.120.260">
    <property type="entry name" value="Galactose-binding domain-like"/>
    <property type="match status" value="1"/>
</dbReference>
<feature type="transmembrane region" description="Helical" evidence="10">
    <location>
        <begin position="551"/>
        <end position="571"/>
    </location>
</feature>
<organism evidence="13 14">
    <name type="scientific">Candidatus Flavonifractor merdipullorum</name>
    <dbReference type="NCBI Taxonomy" id="2838590"/>
    <lineage>
        <taxon>Bacteria</taxon>
        <taxon>Bacillati</taxon>
        <taxon>Bacillota</taxon>
        <taxon>Clostridia</taxon>
        <taxon>Eubacteriales</taxon>
        <taxon>Oscillospiraceae</taxon>
        <taxon>Flavonifractor</taxon>
    </lineage>
</organism>
<gene>
    <name evidence="13" type="ORF">H9868_01510</name>
</gene>
<feature type="transmembrane region" description="Helical" evidence="10">
    <location>
        <begin position="20"/>
        <end position="46"/>
    </location>
</feature>
<evidence type="ECO:0000256" key="2">
    <source>
        <dbReference type="ARBA" id="ARBA00004922"/>
    </source>
</evidence>
<dbReference type="Pfam" id="PF02366">
    <property type="entry name" value="PMT"/>
    <property type="match status" value="1"/>
</dbReference>
<comment type="subcellular location">
    <subcellularLocation>
        <location evidence="10">Cell membrane</location>
    </subcellularLocation>
    <subcellularLocation>
        <location evidence="1">Endomembrane system</location>
        <topology evidence="1">Multi-pass membrane protein</topology>
    </subcellularLocation>
</comment>
<dbReference type="GO" id="GO:0005886">
    <property type="term" value="C:plasma membrane"/>
    <property type="evidence" value="ECO:0007669"/>
    <property type="project" value="UniProtKB-SubCell"/>
</dbReference>
<feature type="domain" description="Protein O-mannosyl-transferase C-terminal four TM" evidence="12">
    <location>
        <begin position="503"/>
        <end position="677"/>
    </location>
</feature>
<evidence type="ECO:0000256" key="8">
    <source>
        <dbReference type="ARBA" id="ARBA00023136"/>
    </source>
</evidence>
<evidence type="ECO:0000256" key="1">
    <source>
        <dbReference type="ARBA" id="ARBA00004127"/>
    </source>
</evidence>
<dbReference type="EMBL" id="DXGA01000032">
    <property type="protein sequence ID" value="HIW93195.1"/>
    <property type="molecule type" value="Genomic_DNA"/>
</dbReference>
<evidence type="ECO:0000256" key="7">
    <source>
        <dbReference type="ARBA" id="ARBA00022989"/>
    </source>
</evidence>
<evidence type="ECO:0000313" key="13">
    <source>
        <dbReference type="EMBL" id="HIW93195.1"/>
    </source>
</evidence>
<evidence type="ECO:0000256" key="6">
    <source>
        <dbReference type="ARBA" id="ARBA00022692"/>
    </source>
</evidence>
<dbReference type="SUPFAM" id="SSF49785">
    <property type="entry name" value="Galactose-binding domain-like"/>
    <property type="match status" value="1"/>
</dbReference>
<feature type="domain" description="ArnT-like N-terminal" evidence="11">
    <location>
        <begin position="316"/>
        <end position="483"/>
    </location>
</feature>
<dbReference type="EC" id="2.4.1.-" evidence="10"/>
<sequence length="679" mass="77550">MGRSVGRPYFFARRSFMPDILRFVTPTILFAVALLTALICLFHWYWVLVKENRGLSPHILLQGGTGVHLPPKPKFTFAGRCHPMVRLDWVLLVLVTVLYAATAFFQLGSTTAPRSFLSCSSTGDGLTVTLKESVLVSKLWYYPGLGTGGYNLEISSDGEHWSTLWTRTGEDGVSTEYYWADAEDYAPGYHLEQNYDDLFKWLEVDPTNDLEIRYLRLTAKVDRGPLELGELVLFDENGQAIDAAALLDGTLGAPLFDDFSAVPDDISWYNSTYFDEIYHARTAYEHIRGIYPYEISHPPLGKLILSLGIQLFGMTPFGWRFMGTLFGVLMLPVLYLFLKNLFGKTPVAACGTALFAFDFMHLTQTRIATIDTYGVFFILLMYYFMYRYLTLPAGTSFREGAPWLFLSGLFWGIGAASKWTVIYGGAGLALLYFIGLWFKIRDWPRAQEPDQQPEMPLGPWLAKTLLFSVLCFVLIPVVIYVLSYLPYAYASGNMSLSNLLKITWDNQVYMLTYHQGVHDTHPYESRWYQWIVDGRPILYYLDYQDNNMKSAFAAFSNPVVCWGGLFALLSTGVRMVQRRCGKALFIVIAFFSQLAPWFFIFRTTFAYHYFPSILFLVFALCYVFDELIEMEPRQGSAALYVTTGVAVFLYAAFYPVLIGLSVPRWYTTCFLQWFLSWPF</sequence>
<dbReference type="PANTHER" id="PTHR10050">
    <property type="entry name" value="DOLICHYL-PHOSPHATE-MANNOSE--PROTEIN MANNOSYLTRANSFERASE"/>
    <property type="match status" value="1"/>
</dbReference>
<proteinExistence type="inferred from homology"/>
<feature type="transmembrane region" description="Helical" evidence="10">
    <location>
        <begin position="637"/>
        <end position="657"/>
    </location>
</feature>
<evidence type="ECO:0000259" key="12">
    <source>
        <dbReference type="Pfam" id="PF16192"/>
    </source>
</evidence>
<feature type="transmembrane region" description="Helical" evidence="10">
    <location>
        <begin position="317"/>
        <end position="335"/>
    </location>
</feature>
<keyword evidence="8 10" id="KW-0472">Membrane</keyword>
<feature type="transmembrane region" description="Helical" evidence="10">
    <location>
        <begin position="606"/>
        <end position="625"/>
    </location>
</feature>
<feature type="transmembrane region" description="Helical" evidence="10">
    <location>
        <begin position="409"/>
        <end position="438"/>
    </location>
</feature>
<dbReference type="Pfam" id="PF16192">
    <property type="entry name" value="PMT_4TMC"/>
    <property type="match status" value="1"/>
</dbReference>